<dbReference type="Proteomes" id="UP000509302">
    <property type="component" value="Chromosome"/>
</dbReference>
<keyword evidence="1" id="KW-0732">Signal</keyword>
<sequence length="179" mass="19621">MRTIFLSLLFNLFSYVLTGQAYTNTVMVSGGIAGNGYGGELTYNNNLNESTFIQIALNVAVDNFTSGEINVPYSSFTASYSYFLTLFSTGRRMQVLSAGLGGLAGYELVNNGDNDLSNIVSVNGESRFIYGAQATAELDIIISERYSLVLKTVQFYHVNSDFGNLTNFSGVGIRYYFNK</sequence>
<name>A0A7H9ATT3_9FLAO</name>
<dbReference type="Pfam" id="PF10626">
    <property type="entry name" value="TraO"/>
    <property type="match status" value="1"/>
</dbReference>
<accession>A0A7H9ATT3</accession>
<evidence type="ECO:0000313" key="3">
    <source>
        <dbReference type="Proteomes" id="UP000509302"/>
    </source>
</evidence>
<dbReference type="KEGG" id="cagg:HYG79_16390"/>
<keyword evidence="3" id="KW-1185">Reference proteome</keyword>
<protein>
    <submittedName>
        <fullName evidence="2">Conjugal transfer protein TraO</fullName>
    </submittedName>
</protein>
<evidence type="ECO:0000313" key="2">
    <source>
        <dbReference type="EMBL" id="QLG46864.1"/>
    </source>
</evidence>
<evidence type="ECO:0000256" key="1">
    <source>
        <dbReference type="SAM" id="SignalP"/>
    </source>
</evidence>
<reference evidence="2 3" key="1">
    <citation type="journal article" date="2006" name="Int. J. Syst. Evol. Microbiol.">
        <title>Costertonia aggregata gen. nov., sp. nov., a mesophilic marine bacterium of the family Flavobacteriaceae, isolated from a mature biofilm.</title>
        <authorList>
            <person name="Kwon K.K."/>
            <person name="Lee Y.K."/>
            <person name="Lee H.K."/>
        </authorList>
    </citation>
    <scope>NUCLEOTIDE SEQUENCE [LARGE SCALE GENOMIC DNA]</scope>
    <source>
        <strain evidence="2 3">KCCM 42265</strain>
    </source>
</reference>
<organism evidence="2 3">
    <name type="scientific">Costertonia aggregata</name>
    <dbReference type="NCBI Taxonomy" id="343403"/>
    <lineage>
        <taxon>Bacteria</taxon>
        <taxon>Pseudomonadati</taxon>
        <taxon>Bacteroidota</taxon>
        <taxon>Flavobacteriia</taxon>
        <taxon>Flavobacteriales</taxon>
        <taxon>Flavobacteriaceae</taxon>
        <taxon>Costertonia</taxon>
    </lineage>
</organism>
<dbReference type="AlphaFoldDB" id="A0A7H9ATT3"/>
<gene>
    <name evidence="2" type="ORF">HYG79_16390</name>
</gene>
<proteinExistence type="predicted"/>
<dbReference type="RefSeq" id="WP_179243143.1">
    <property type="nucleotide sequence ID" value="NZ_CP058595.1"/>
</dbReference>
<dbReference type="InterPro" id="IPR018899">
    <property type="entry name" value="Conjug_transposon_Tra0"/>
</dbReference>
<feature type="signal peptide" evidence="1">
    <location>
        <begin position="1"/>
        <end position="21"/>
    </location>
</feature>
<feature type="chain" id="PRO_5028939196" evidence="1">
    <location>
        <begin position="22"/>
        <end position="179"/>
    </location>
</feature>
<dbReference type="EMBL" id="CP058595">
    <property type="protein sequence ID" value="QLG46864.1"/>
    <property type="molecule type" value="Genomic_DNA"/>
</dbReference>